<evidence type="ECO:0000313" key="4">
    <source>
        <dbReference type="Proteomes" id="UP000275076"/>
    </source>
</evidence>
<reference evidence="3 4" key="1">
    <citation type="submission" date="2018-10" db="EMBL/GenBank/DDBJ databases">
        <title>Draft genome sequence of Bacillus salarius IM0101, isolated from a hypersaline soil in Inner Mongolia, China.</title>
        <authorList>
            <person name="Yamprayoonswat W."/>
            <person name="Boonvisut S."/>
            <person name="Jumpathong W."/>
            <person name="Sittihan S."/>
            <person name="Ruangsuj P."/>
            <person name="Wanthongcharoen S."/>
            <person name="Thongpramul N."/>
            <person name="Pimmason S."/>
            <person name="Yu B."/>
            <person name="Yasawong M."/>
        </authorList>
    </citation>
    <scope>NUCLEOTIDE SEQUENCE [LARGE SCALE GENOMIC DNA]</scope>
    <source>
        <strain evidence="3 4">IM0101</strain>
    </source>
</reference>
<sequence>MSKSFEERMKELEEGYNNMSDSISPDKIIESVEKTKKKSRWKRIYTTGGGVLAAGIAALLIMSQTSVAPGGDNVENNEQPMEESQQDDEVPAFTEERAVQVMNAYEESFVSLIDEANQNNQKINSYQSIDEVKQHFINVMSDELATWMTGSYFREEDDGVYVIPKDGPTWFQEDQSFELEEVSEEHFKIVQERNNELLGHREMIYHATYREEQWILDDIETNVLDEQTNENPESEGQENIMDTSETVLSMLASQDMGSLSSLVHPEKGVLFSPYVNIDKEDARVFEQEEVEQFFETDQVYEWGVYDGRGDTIEQTPSEYYEEFIFDRDFQNADEILVDDIEQRGNMSSNMKDVFPDSTVVEYHIEASGESGGMDWASLHLVFEQDTEGSWKLVAVVHDQWTI</sequence>
<keyword evidence="2" id="KW-0812">Transmembrane</keyword>
<feature type="transmembrane region" description="Helical" evidence="2">
    <location>
        <begin position="44"/>
        <end position="62"/>
    </location>
</feature>
<keyword evidence="4" id="KW-1185">Reference proteome</keyword>
<organism evidence="3 4">
    <name type="scientific">Salibacterium salarium</name>
    <dbReference type="NCBI Taxonomy" id="284579"/>
    <lineage>
        <taxon>Bacteria</taxon>
        <taxon>Bacillati</taxon>
        <taxon>Bacillota</taxon>
        <taxon>Bacilli</taxon>
        <taxon>Bacillales</taxon>
        <taxon>Bacillaceae</taxon>
    </lineage>
</organism>
<keyword evidence="2" id="KW-1133">Transmembrane helix</keyword>
<protein>
    <submittedName>
        <fullName evidence="3">Uncharacterized protein</fullName>
    </submittedName>
</protein>
<comment type="caution">
    <text evidence="3">The sequence shown here is derived from an EMBL/GenBank/DDBJ whole genome shotgun (WGS) entry which is preliminary data.</text>
</comment>
<dbReference type="OrthoDB" id="1267107at2"/>
<name>A0A3R9QPQ0_9BACI</name>
<dbReference type="Proteomes" id="UP000275076">
    <property type="component" value="Unassembled WGS sequence"/>
</dbReference>
<dbReference type="RefSeq" id="WP_125560376.1">
    <property type="nucleotide sequence ID" value="NZ_RBVX01000035.1"/>
</dbReference>
<evidence type="ECO:0000313" key="3">
    <source>
        <dbReference type="EMBL" id="RSL30573.1"/>
    </source>
</evidence>
<feature type="region of interest" description="Disordered" evidence="1">
    <location>
        <begin position="1"/>
        <end position="23"/>
    </location>
</feature>
<evidence type="ECO:0000256" key="2">
    <source>
        <dbReference type="SAM" id="Phobius"/>
    </source>
</evidence>
<dbReference type="AlphaFoldDB" id="A0A3R9QPQ0"/>
<feature type="compositionally biased region" description="Acidic residues" evidence="1">
    <location>
        <begin position="80"/>
        <end position="90"/>
    </location>
</feature>
<evidence type="ECO:0000256" key="1">
    <source>
        <dbReference type="SAM" id="MobiDB-lite"/>
    </source>
</evidence>
<accession>A0A3R9QPQ0</accession>
<feature type="region of interest" description="Disordered" evidence="1">
    <location>
        <begin position="69"/>
        <end position="90"/>
    </location>
</feature>
<feature type="compositionally biased region" description="Basic and acidic residues" evidence="1">
    <location>
        <begin position="1"/>
        <end position="13"/>
    </location>
</feature>
<gene>
    <name evidence="3" type="ORF">D7Z54_25410</name>
</gene>
<proteinExistence type="predicted"/>
<keyword evidence="2" id="KW-0472">Membrane</keyword>
<dbReference type="EMBL" id="RBVX01000035">
    <property type="protein sequence ID" value="RSL30573.1"/>
    <property type="molecule type" value="Genomic_DNA"/>
</dbReference>